<dbReference type="STRING" id="40754.THII_3188"/>
<evidence type="ECO:0000256" key="1">
    <source>
        <dbReference type="SAM" id="MobiDB-lite"/>
    </source>
</evidence>
<keyword evidence="2" id="KW-0732">Signal</keyword>
<keyword evidence="5" id="KW-1185">Reference proteome</keyword>
<evidence type="ECO:0000313" key="4">
    <source>
        <dbReference type="EMBL" id="BAP57485.1"/>
    </source>
</evidence>
<feature type="region of interest" description="Disordered" evidence="1">
    <location>
        <begin position="334"/>
        <end position="356"/>
    </location>
</feature>
<feature type="signal peptide" evidence="2">
    <location>
        <begin position="1"/>
        <end position="20"/>
    </location>
</feature>
<proteinExistence type="predicted"/>
<dbReference type="InterPro" id="IPR010938">
    <property type="entry name" value="DUF1131"/>
</dbReference>
<organism evidence="4 5">
    <name type="scientific">Thioploca ingrica</name>
    <dbReference type="NCBI Taxonomy" id="40754"/>
    <lineage>
        <taxon>Bacteria</taxon>
        <taxon>Pseudomonadati</taxon>
        <taxon>Pseudomonadota</taxon>
        <taxon>Gammaproteobacteria</taxon>
        <taxon>Thiotrichales</taxon>
        <taxon>Thiotrichaceae</taxon>
        <taxon>Thioploca</taxon>
    </lineage>
</organism>
<name>A0A090APN8_9GAMM</name>
<dbReference type="Pfam" id="PF06572">
    <property type="entry name" value="DUF1131"/>
    <property type="match status" value="1"/>
</dbReference>
<dbReference type="Pfam" id="PF07007">
    <property type="entry name" value="LprI"/>
    <property type="match status" value="1"/>
</dbReference>
<dbReference type="InterPro" id="IPR009739">
    <property type="entry name" value="LprI-like_N"/>
</dbReference>
<dbReference type="AlphaFoldDB" id="A0A090APN8"/>
<dbReference type="EMBL" id="AP014633">
    <property type="protein sequence ID" value="BAP57485.1"/>
    <property type="molecule type" value="Genomic_DNA"/>
</dbReference>
<protein>
    <recommendedName>
        <fullName evidence="3">Lysozyme inhibitor LprI-like N-terminal domain-containing protein</fullName>
    </recommendedName>
</protein>
<dbReference type="Gene3D" id="1.20.1270.180">
    <property type="match status" value="1"/>
</dbReference>
<accession>A0A090APN8</accession>
<evidence type="ECO:0000259" key="3">
    <source>
        <dbReference type="Pfam" id="PF07007"/>
    </source>
</evidence>
<dbReference type="KEGG" id="tig:THII_3188"/>
<dbReference type="InterPro" id="IPR038714">
    <property type="entry name" value="YfeY-like_sf"/>
</dbReference>
<evidence type="ECO:0000313" key="5">
    <source>
        <dbReference type="Proteomes" id="UP000031623"/>
    </source>
</evidence>
<evidence type="ECO:0000256" key="2">
    <source>
        <dbReference type="SAM" id="SignalP"/>
    </source>
</evidence>
<dbReference type="OrthoDB" id="7340239at2"/>
<feature type="chain" id="PRO_5001852835" description="Lysozyme inhibitor LprI-like N-terminal domain-containing protein" evidence="2">
    <location>
        <begin position="21"/>
        <end position="464"/>
    </location>
</feature>
<dbReference type="Proteomes" id="UP000031623">
    <property type="component" value="Chromosome"/>
</dbReference>
<dbReference type="HOGENOM" id="CLU_589162_0_0_6"/>
<gene>
    <name evidence="4" type="ORF">THII_3188</name>
</gene>
<feature type="domain" description="Lysozyme inhibitor LprI-like N-terminal" evidence="3">
    <location>
        <begin position="355"/>
        <end position="453"/>
    </location>
</feature>
<sequence length="464" mass="52863">MKIIVKLMLLFALHSVYVSAQLESELPVTGRWKIISYRISSSADKTQAKNWVDKLIEFTPQTALLYDGDTYPVCPLFEYQVTTENAQQFFLSHYQIEPNQLGVIQTEVQVVTIVCKAPNWPADKSIFIKVADEQMLSQWNGIIFYFSKQKDPTDPTPLVQTTNSDTLLVTPQSVGLINPESDFTQATLMENFPDYTITEETQTHETSQSTVAHFKLSRENKLLLKVYPNLDTHKIKSISLFDPRVQVPGKAKLGMTYTQLFKDQEAFIDCQAGTTPARRKQTVCFFKNIPTIQYVFEYQGSSNNGLLSPIEILNRAKLVEWVWIASQPLVPSPAEKKRVEVEPANTSSETDAAGPIDAKTALAIQNQRLQELSHQFSEVVKKQFPISPAKEQDPSNPADQPQSLTYFTQSQQTWEQYRNDNCQWYSSLEPDETQQALKNSTCLEQMARDRTDEIEQLLKQLPTR</sequence>
<dbReference type="Gene3D" id="2.60.460.10">
    <property type="entry name" value="protein yfey like domain"/>
    <property type="match status" value="1"/>
</dbReference>
<reference evidence="4" key="1">
    <citation type="journal article" date="2014" name="ISME J.">
        <title>Ecophysiology of Thioploca ingrica as revealed by the complete genome sequence supplemented with proteomic evidence.</title>
        <authorList>
            <person name="Kojima H."/>
            <person name="Ogura Y."/>
            <person name="Yamamoto N."/>
            <person name="Togashi T."/>
            <person name="Mori H."/>
            <person name="Watanabe T."/>
            <person name="Nemoto F."/>
            <person name="Kurokawa K."/>
            <person name="Hayashi T."/>
            <person name="Fukui M."/>
        </authorList>
    </citation>
    <scope>NUCLEOTIDE SEQUENCE [LARGE SCALE GENOMIC DNA]</scope>
</reference>